<feature type="region of interest" description="Disordered" evidence="1">
    <location>
        <begin position="65"/>
        <end position="98"/>
    </location>
</feature>
<dbReference type="Proteomes" id="UP001163046">
    <property type="component" value="Unassembled WGS sequence"/>
</dbReference>
<dbReference type="EMBL" id="MU826374">
    <property type="protein sequence ID" value="KAJ7377707.1"/>
    <property type="molecule type" value="Genomic_DNA"/>
</dbReference>
<dbReference type="OrthoDB" id="10573377at2759"/>
<feature type="region of interest" description="Disordered" evidence="1">
    <location>
        <begin position="130"/>
        <end position="165"/>
    </location>
</feature>
<evidence type="ECO:0000256" key="1">
    <source>
        <dbReference type="SAM" id="MobiDB-lite"/>
    </source>
</evidence>
<feature type="compositionally biased region" description="Basic and acidic residues" evidence="1">
    <location>
        <begin position="154"/>
        <end position="165"/>
    </location>
</feature>
<sequence>MDTYSELLGFRTPDNAEIGYIGYSNKKLKIENESDLKEAFASGSMHKFDTPVFYICMRTDNEIATKRVRSSSDSSESDGNEEEQRKRRKKKPVSKEKALQEKIERLREKHQDAWGLGEYRLWATALDRGIHDSYSTPPDYPIFSKDRKKRGQQRAREDDSAADQR</sequence>
<gene>
    <name evidence="2" type="ORF">OS493_027269</name>
</gene>
<reference evidence="2" key="1">
    <citation type="submission" date="2023-01" db="EMBL/GenBank/DDBJ databases">
        <title>Genome assembly of the deep-sea coral Lophelia pertusa.</title>
        <authorList>
            <person name="Herrera S."/>
            <person name="Cordes E."/>
        </authorList>
    </citation>
    <scope>NUCLEOTIDE SEQUENCE</scope>
    <source>
        <strain evidence="2">USNM1676648</strain>
        <tissue evidence="2">Polyp</tissue>
    </source>
</reference>
<comment type="caution">
    <text evidence="2">The sequence shown here is derived from an EMBL/GenBank/DDBJ whole genome shotgun (WGS) entry which is preliminary data.</text>
</comment>
<protein>
    <submittedName>
        <fullName evidence="2">Uncharacterized protein</fullName>
    </submittedName>
</protein>
<proteinExistence type="predicted"/>
<dbReference type="AlphaFoldDB" id="A0A9W9Z9X4"/>
<keyword evidence="3" id="KW-1185">Reference proteome</keyword>
<evidence type="ECO:0000313" key="3">
    <source>
        <dbReference type="Proteomes" id="UP001163046"/>
    </source>
</evidence>
<accession>A0A9W9Z9X4</accession>
<organism evidence="2 3">
    <name type="scientific">Desmophyllum pertusum</name>
    <dbReference type="NCBI Taxonomy" id="174260"/>
    <lineage>
        <taxon>Eukaryota</taxon>
        <taxon>Metazoa</taxon>
        <taxon>Cnidaria</taxon>
        <taxon>Anthozoa</taxon>
        <taxon>Hexacorallia</taxon>
        <taxon>Scleractinia</taxon>
        <taxon>Caryophylliina</taxon>
        <taxon>Caryophylliidae</taxon>
        <taxon>Desmophyllum</taxon>
    </lineage>
</organism>
<evidence type="ECO:0000313" key="2">
    <source>
        <dbReference type="EMBL" id="KAJ7377707.1"/>
    </source>
</evidence>
<name>A0A9W9Z9X4_9CNID</name>